<proteinExistence type="predicted"/>
<sequence length="260" mass="31458">MKNNNKENSFVKPLLYQEDRLLKERPNQNVFYSPTRVDHIEYQMKTILENSEKMSNRLVRQEQKTHSLQVLNEHVQTMLKQKHNVLNELMMKLNEYVLEKDMTVKQLNELEQTNLEIAARLDEYENNKDDLYEQLTEYNENLQSHDQLMKSVRKEQLNQKEQLEELVQQLQLREIDHDDLFEKVKDNETEHNQVEEQMNELIETIARLTSAHRNQEQLHLELYTEFLEFKDYIDGDMERHTSKVNSELEQLKIDRAQQEI</sequence>
<protein>
    <submittedName>
        <fullName evidence="2">Uncharacterized protein</fullName>
    </submittedName>
</protein>
<evidence type="ECO:0000313" key="2">
    <source>
        <dbReference type="EMBL" id="MBP3950983.1"/>
    </source>
</evidence>
<feature type="coiled-coil region" evidence="1">
    <location>
        <begin position="93"/>
        <end position="218"/>
    </location>
</feature>
<dbReference type="RefSeq" id="WP_210596692.1">
    <property type="nucleotide sequence ID" value="NZ_JAGKSQ010000003.1"/>
</dbReference>
<dbReference type="Proteomes" id="UP000678228">
    <property type="component" value="Unassembled WGS sequence"/>
</dbReference>
<gene>
    <name evidence="2" type="ORF">J7W16_07535</name>
</gene>
<keyword evidence="3" id="KW-1185">Reference proteome</keyword>
<dbReference type="EMBL" id="JAGKSQ010000003">
    <property type="protein sequence ID" value="MBP3950983.1"/>
    <property type="molecule type" value="Genomic_DNA"/>
</dbReference>
<keyword evidence="1" id="KW-0175">Coiled coil</keyword>
<name>A0A941AQB6_9BACI</name>
<reference evidence="2" key="1">
    <citation type="submission" date="2021-03" db="EMBL/GenBank/DDBJ databases">
        <title>Bacillus suaedae sp. nov., isolated from Suaeda aralocaspica.</title>
        <authorList>
            <person name="Lei R.F.R."/>
        </authorList>
    </citation>
    <scope>NUCLEOTIDE SEQUENCE</scope>
    <source>
        <strain evidence="2">YZJH907-2</strain>
    </source>
</reference>
<organism evidence="2 3">
    <name type="scientific">Halalkalibacter suaedae</name>
    <dbReference type="NCBI Taxonomy" id="2822140"/>
    <lineage>
        <taxon>Bacteria</taxon>
        <taxon>Bacillati</taxon>
        <taxon>Bacillota</taxon>
        <taxon>Bacilli</taxon>
        <taxon>Bacillales</taxon>
        <taxon>Bacillaceae</taxon>
        <taxon>Halalkalibacter</taxon>
    </lineage>
</organism>
<evidence type="ECO:0000313" key="3">
    <source>
        <dbReference type="Proteomes" id="UP000678228"/>
    </source>
</evidence>
<accession>A0A941AQB6</accession>
<dbReference type="AlphaFoldDB" id="A0A941AQB6"/>
<evidence type="ECO:0000256" key="1">
    <source>
        <dbReference type="SAM" id="Coils"/>
    </source>
</evidence>
<comment type="caution">
    <text evidence="2">The sequence shown here is derived from an EMBL/GenBank/DDBJ whole genome shotgun (WGS) entry which is preliminary data.</text>
</comment>